<evidence type="ECO:0000313" key="1">
    <source>
        <dbReference type="EMBL" id="CRL05901.1"/>
    </source>
</evidence>
<accession>A0A1J1J0B9</accession>
<keyword evidence="2" id="KW-1185">Reference proteome</keyword>
<name>A0A1J1J0B9_9DIPT</name>
<evidence type="ECO:0000313" key="2">
    <source>
        <dbReference type="Proteomes" id="UP000183832"/>
    </source>
</evidence>
<proteinExistence type="predicted"/>
<dbReference type="AlphaFoldDB" id="A0A1J1J0B9"/>
<protein>
    <submittedName>
        <fullName evidence="1">CLUMA_CG019252, isoform A</fullName>
    </submittedName>
</protein>
<sequence>MNESVMKHLSIYLKRQKSININVKLEEAGELIFEKLLRDLQFEKIFQTFDTHPGQLVKFLVKGYGLIFS</sequence>
<dbReference type="EMBL" id="CVRI01000066">
    <property type="protein sequence ID" value="CRL05901.1"/>
    <property type="molecule type" value="Genomic_DNA"/>
</dbReference>
<dbReference type="Proteomes" id="UP000183832">
    <property type="component" value="Unassembled WGS sequence"/>
</dbReference>
<reference evidence="1 2" key="1">
    <citation type="submission" date="2015-04" db="EMBL/GenBank/DDBJ databases">
        <authorList>
            <person name="Syromyatnikov M.Y."/>
            <person name="Popov V.N."/>
        </authorList>
    </citation>
    <scope>NUCLEOTIDE SEQUENCE [LARGE SCALE GENOMIC DNA]</scope>
</reference>
<gene>
    <name evidence="1" type="ORF">CLUMA_CG019252</name>
</gene>
<organism evidence="1 2">
    <name type="scientific">Clunio marinus</name>
    <dbReference type="NCBI Taxonomy" id="568069"/>
    <lineage>
        <taxon>Eukaryota</taxon>
        <taxon>Metazoa</taxon>
        <taxon>Ecdysozoa</taxon>
        <taxon>Arthropoda</taxon>
        <taxon>Hexapoda</taxon>
        <taxon>Insecta</taxon>
        <taxon>Pterygota</taxon>
        <taxon>Neoptera</taxon>
        <taxon>Endopterygota</taxon>
        <taxon>Diptera</taxon>
        <taxon>Nematocera</taxon>
        <taxon>Chironomoidea</taxon>
        <taxon>Chironomidae</taxon>
        <taxon>Clunio</taxon>
    </lineage>
</organism>